<protein>
    <submittedName>
        <fullName evidence="1">Uncharacterized protein</fullName>
    </submittedName>
</protein>
<sequence>EDSLSLVRGVIRLQACQSALILLNDLPNEFRKQAYFAAKGDVMECLSKHSNAILYWQESLKMHPAYARDRRELERKIGK</sequence>
<evidence type="ECO:0000313" key="2">
    <source>
        <dbReference type="Proteomes" id="UP001083770"/>
    </source>
</evidence>
<comment type="caution">
    <text evidence="1">The sequence shown here is derived from an EMBL/GenBank/DDBJ whole genome shotgun (WGS) entry which is preliminary data.</text>
</comment>
<proteinExistence type="predicted"/>
<name>A0ABT4LYY6_9PROT</name>
<dbReference type="Proteomes" id="UP001083770">
    <property type="component" value="Unassembled WGS sequence"/>
</dbReference>
<gene>
    <name evidence="1" type="ORF">O4G74_16180</name>
</gene>
<feature type="non-terminal residue" evidence="1">
    <location>
        <position position="1"/>
    </location>
</feature>
<reference evidence="1" key="1">
    <citation type="submission" date="2022-12" db="EMBL/GenBank/DDBJ databases">
        <title>Bacterial isolates from different developmental stages of Nematostella vectensis.</title>
        <authorList>
            <person name="Fraune S."/>
        </authorList>
    </citation>
    <scope>NUCLEOTIDE SEQUENCE</scope>
    <source>
        <strain evidence="1">G21632-S1</strain>
    </source>
</reference>
<dbReference type="RefSeq" id="WP_269403543.1">
    <property type="nucleotide sequence ID" value="NZ_JAPWGW010000062.1"/>
</dbReference>
<organism evidence="1 2">
    <name type="scientific">Henriciella marina</name>
    <dbReference type="NCBI Taxonomy" id="453851"/>
    <lineage>
        <taxon>Bacteria</taxon>
        <taxon>Pseudomonadati</taxon>
        <taxon>Pseudomonadota</taxon>
        <taxon>Alphaproteobacteria</taxon>
        <taxon>Hyphomonadales</taxon>
        <taxon>Hyphomonadaceae</taxon>
        <taxon>Henriciella</taxon>
    </lineage>
</organism>
<keyword evidence="2" id="KW-1185">Reference proteome</keyword>
<evidence type="ECO:0000313" key="1">
    <source>
        <dbReference type="EMBL" id="MCZ4299599.1"/>
    </source>
</evidence>
<accession>A0ABT4LYY6</accession>
<dbReference type="EMBL" id="JAPWGW010000062">
    <property type="protein sequence ID" value="MCZ4299599.1"/>
    <property type="molecule type" value="Genomic_DNA"/>
</dbReference>